<dbReference type="SUPFAM" id="SSF51735">
    <property type="entry name" value="NAD(P)-binding Rossmann-fold domains"/>
    <property type="match status" value="1"/>
</dbReference>
<dbReference type="Gene3D" id="3.40.50.720">
    <property type="entry name" value="NAD(P)-binding Rossmann-like Domain"/>
    <property type="match status" value="1"/>
</dbReference>
<proteinExistence type="predicted"/>
<gene>
    <name evidence="2" type="ORF">CEW89_15600</name>
</gene>
<dbReference type="STRING" id="1758178.GCA_001550095_02999"/>
<organism evidence="2 3">
    <name type="scientific">Celeribacter ethanolicus</name>
    <dbReference type="NCBI Taxonomy" id="1758178"/>
    <lineage>
        <taxon>Bacteria</taxon>
        <taxon>Pseudomonadati</taxon>
        <taxon>Pseudomonadota</taxon>
        <taxon>Alphaproteobacteria</taxon>
        <taxon>Rhodobacterales</taxon>
        <taxon>Roseobacteraceae</taxon>
        <taxon>Celeribacter</taxon>
    </lineage>
</organism>
<dbReference type="Proteomes" id="UP000217935">
    <property type="component" value="Chromosome"/>
</dbReference>
<dbReference type="EMBL" id="CP022196">
    <property type="protein sequence ID" value="ATG48871.1"/>
    <property type="molecule type" value="Genomic_DNA"/>
</dbReference>
<evidence type="ECO:0000313" key="2">
    <source>
        <dbReference type="EMBL" id="ATG48871.1"/>
    </source>
</evidence>
<dbReference type="InterPro" id="IPR036291">
    <property type="entry name" value="NAD(P)-bd_dom_sf"/>
</dbReference>
<dbReference type="KEGG" id="ceh:CEW89_15600"/>
<reference evidence="2 3" key="1">
    <citation type="submission" date="2017-06" db="EMBL/GenBank/DDBJ databases">
        <title>Celeribacter sp. TSPH2 complete genome sequence.</title>
        <authorList>
            <person name="Woo J.-H."/>
            <person name="Kim H.-S."/>
        </authorList>
    </citation>
    <scope>NUCLEOTIDE SEQUENCE [LARGE SCALE GENOMIC DNA]</scope>
    <source>
        <strain evidence="2 3">TSPH2</strain>
    </source>
</reference>
<evidence type="ECO:0000259" key="1">
    <source>
        <dbReference type="Pfam" id="PF19328"/>
    </source>
</evidence>
<dbReference type="AlphaFoldDB" id="A0A291GFA8"/>
<keyword evidence="3" id="KW-1185">Reference proteome</keyword>
<name>A0A291GFA8_9RHOB</name>
<feature type="domain" description="2,4-diaminopentanoate dehydrogenase C-terminal" evidence="1">
    <location>
        <begin position="139"/>
        <end position="331"/>
    </location>
</feature>
<evidence type="ECO:0000313" key="3">
    <source>
        <dbReference type="Proteomes" id="UP000217935"/>
    </source>
</evidence>
<accession>A0A291GFA8</accession>
<dbReference type="InterPro" id="IPR045760">
    <property type="entry name" value="DAP_DH_C"/>
</dbReference>
<sequence length="344" mass="36487">MQKDIILYGLGAMGRRIARLVIERGHQIVGAIDLDPAKKGTSLHDLLEMPEARELTISDDAEAVLAAHSGAVVLQATASFLHQVAGAIETCLSHGHDVISIAEEMTFPEAADADLAARLDMVAKAHGRRVLGTGVNPGFAMDMLVLALTVPCGRVDHIRAIRTNDLSDFGPSVLQSQGVGLSEAEFTKALAAGTVVGHVGFAQSVALIAGHLGWRIDRVEETRMPILSRVARETPWLTIAPGQVAGCLHCITGYADGREVLRLEHPQQIRPEAEDVKTSDRIVITGDQTLDMVLSPEIGGGAGTAAAAVNAVAYLHRANPGLVHLTDLPLTSPRAPQPQEQEKV</sequence>
<dbReference type="OrthoDB" id="9767616at2"/>
<protein>
    <submittedName>
        <fullName evidence="2">NADP-binding protein</fullName>
    </submittedName>
</protein>
<dbReference type="Pfam" id="PF19328">
    <property type="entry name" value="DAP_DH_C"/>
    <property type="match status" value="1"/>
</dbReference>
<dbReference type="CDD" id="cd24146">
    <property type="entry name" value="nat-AmDH_N_like"/>
    <property type="match status" value="1"/>
</dbReference>
<dbReference type="RefSeq" id="WP_096806513.1">
    <property type="nucleotide sequence ID" value="NZ_CP022196.1"/>
</dbReference>